<dbReference type="Pfam" id="PF10604">
    <property type="entry name" value="Polyketide_cyc2"/>
    <property type="match status" value="1"/>
</dbReference>
<gene>
    <name evidence="1" type="ORF">C7Y72_08145</name>
</gene>
<dbReference type="CDD" id="cd07812">
    <property type="entry name" value="SRPBCC"/>
    <property type="match status" value="1"/>
</dbReference>
<dbReference type="OrthoDB" id="5951835at2"/>
<name>A0A2T4UK68_9ACTN</name>
<dbReference type="InterPro" id="IPR023393">
    <property type="entry name" value="START-like_dom_sf"/>
</dbReference>
<comment type="caution">
    <text evidence="1">The sequence shown here is derived from an EMBL/GenBank/DDBJ whole genome shotgun (WGS) entry which is preliminary data.</text>
</comment>
<dbReference type="EMBL" id="PYYB01000001">
    <property type="protein sequence ID" value="PTL59621.1"/>
    <property type="molecule type" value="Genomic_DNA"/>
</dbReference>
<sequence length="149" mass="16633">MPEPVTVSIDVPQGREAVYDHLDVLANHEAFTDHLLRDWQPSGPTRGVGARARVHVKALGVRDVVDIEVTEVRAPELIVERNIAHRAGRTAEGTYRLQELPDGGTRIAFEYRWIVTPVVDRLTAPVARAVIRRTNETAMRRLAEQLATA</sequence>
<organism evidence="1 2">
    <name type="scientific">Paraconexibacter algicola</name>
    <dbReference type="NCBI Taxonomy" id="2133960"/>
    <lineage>
        <taxon>Bacteria</taxon>
        <taxon>Bacillati</taxon>
        <taxon>Actinomycetota</taxon>
        <taxon>Thermoleophilia</taxon>
        <taxon>Solirubrobacterales</taxon>
        <taxon>Paraconexibacteraceae</taxon>
        <taxon>Paraconexibacter</taxon>
    </lineage>
</organism>
<proteinExistence type="predicted"/>
<dbReference type="Proteomes" id="UP000240739">
    <property type="component" value="Unassembled WGS sequence"/>
</dbReference>
<reference evidence="1 2" key="1">
    <citation type="submission" date="2018-03" db="EMBL/GenBank/DDBJ databases">
        <title>Aquarubrobacter algicola gen. nov., sp. nov., a novel actinobacterium isolated from shallow eutrophic lake during the end of cyanobacterial harmful algal blooms.</title>
        <authorList>
            <person name="Chun S.J."/>
        </authorList>
    </citation>
    <scope>NUCLEOTIDE SEQUENCE [LARGE SCALE GENOMIC DNA]</scope>
    <source>
        <strain evidence="1 2">Seoho-28</strain>
    </source>
</reference>
<dbReference type="RefSeq" id="WP_107568264.1">
    <property type="nucleotide sequence ID" value="NZ_PYYB01000001.1"/>
</dbReference>
<dbReference type="SUPFAM" id="SSF55961">
    <property type="entry name" value="Bet v1-like"/>
    <property type="match status" value="1"/>
</dbReference>
<evidence type="ECO:0000313" key="1">
    <source>
        <dbReference type="EMBL" id="PTL59621.1"/>
    </source>
</evidence>
<dbReference type="AlphaFoldDB" id="A0A2T4UK68"/>
<dbReference type="InterPro" id="IPR019587">
    <property type="entry name" value="Polyketide_cyclase/dehydratase"/>
</dbReference>
<accession>A0A2T4UK68</accession>
<protein>
    <submittedName>
        <fullName evidence="1">SRPBCC family protein</fullName>
    </submittedName>
</protein>
<dbReference type="Gene3D" id="3.30.530.20">
    <property type="match status" value="1"/>
</dbReference>
<keyword evidence="2" id="KW-1185">Reference proteome</keyword>
<evidence type="ECO:0000313" key="2">
    <source>
        <dbReference type="Proteomes" id="UP000240739"/>
    </source>
</evidence>